<evidence type="ECO:0000256" key="1">
    <source>
        <dbReference type="ARBA" id="ARBA00006987"/>
    </source>
</evidence>
<dbReference type="PANTHER" id="PTHR42928">
    <property type="entry name" value="TRICARBOXYLATE-BINDING PROTEIN"/>
    <property type="match status" value="1"/>
</dbReference>
<proteinExistence type="inferred from homology"/>
<dbReference type="Pfam" id="PF03401">
    <property type="entry name" value="TctC"/>
    <property type="match status" value="1"/>
</dbReference>
<organism evidence="3 4">
    <name type="scientific">Pseudooceanicola spongiae</name>
    <dbReference type="NCBI Taxonomy" id="2613965"/>
    <lineage>
        <taxon>Bacteria</taxon>
        <taxon>Pseudomonadati</taxon>
        <taxon>Pseudomonadota</taxon>
        <taxon>Alphaproteobacteria</taxon>
        <taxon>Rhodobacterales</taxon>
        <taxon>Paracoccaceae</taxon>
        <taxon>Pseudooceanicola</taxon>
    </lineage>
</organism>
<evidence type="ECO:0000313" key="3">
    <source>
        <dbReference type="EMBL" id="QOL82277.1"/>
    </source>
</evidence>
<feature type="transmembrane region" description="Helical" evidence="2">
    <location>
        <begin position="63"/>
        <end position="84"/>
    </location>
</feature>
<dbReference type="KEGG" id="pshq:F3W81_16430"/>
<name>A0A7L9WRD4_9RHOB</name>
<dbReference type="AlphaFoldDB" id="A0A7L9WRD4"/>
<dbReference type="SUPFAM" id="SSF53850">
    <property type="entry name" value="Periplasmic binding protein-like II"/>
    <property type="match status" value="1"/>
</dbReference>
<keyword evidence="4" id="KW-1185">Reference proteome</keyword>
<evidence type="ECO:0000313" key="4">
    <source>
        <dbReference type="Proteomes" id="UP000594118"/>
    </source>
</evidence>
<accession>A0A7L9WRD4</accession>
<evidence type="ECO:0000256" key="2">
    <source>
        <dbReference type="SAM" id="Phobius"/>
    </source>
</evidence>
<gene>
    <name evidence="3" type="ORF">F3W81_16430</name>
</gene>
<dbReference type="Gene3D" id="3.40.190.10">
    <property type="entry name" value="Periplasmic binding protein-like II"/>
    <property type="match status" value="1"/>
</dbReference>
<dbReference type="PROSITE" id="PS51318">
    <property type="entry name" value="TAT"/>
    <property type="match status" value="1"/>
</dbReference>
<comment type="similarity">
    <text evidence="1">Belongs to the UPF0065 (bug) family.</text>
</comment>
<protein>
    <submittedName>
        <fullName evidence="3">Tripartite tricarboxylate transporter substrate binding protein</fullName>
    </submittedName>
</protein>
<dbReference type="PANTHER" id="PTHR42928:SF5">
    <property type="entry name" value="BLR1237 PROTEIN"/>
    <property type="match status" value="1"/>
</dbReference>
<dbReference type="InterPro" id="IPR006311">
    <property type="entry name" value="TAT_signal"/>
</dbReference>
<dbReference type="Gene3D" id="3.40.190.150">
    <property type="entry name" value="Bordetella uptake gene, domain 1"/>
    <property type="match status" value="1"/>
</dbReference>
<dbReference type="CDD" id="cd07012">
    <property type="entry name" value="PBP2_Bug_TTT"/>
    <property type="match status" value="1"/>
</dbReference>
<keyword evidence="2" id="KW-0812">Transmembrane</keyword>
<dbReference type="InterPro" id="IPR005064">
    <property type="entry name" value="BUG"/>
</dbReference>
<reference evidence="3 4" key="1">
    <citation type="submission" date="2019-10" db="EMBL/GenBank/DDBJ databases">
        <title>Pseudopuniceibacterium sp. HQ09 islated from Antarctica.</title>
        <authorList>
            <person name="Liao L."/>
            <person name="Su S."/>
            <person name="Chen B."/>
            <person name="Yu Y."/>
        </authorList>
    </citation>
    <scope>NUCLEOTIDE SEQUENCE [LARGE SCALE GENOMIC DNA]</scope>
    <source>
        <strain evidence="3 4">HQ09</strain>
    </source>
</reference>
<dbReference type="InterPro" id="IPR042100">
    <property type="entry name" value="Bug_dom1"/>
</dbReference>
<dbReference type="EMBL" id="CP045201">
    <property type="protein sequence ID" value="QOL82277.1"/>
    <property type="molecule type" value="Genomic_DNA"/>
</dbReference>
<keyword evidence="2" id="KW-1133">Transmembrane helix</keyword>
<keyword evidence="2" id="KW-0472">Membrane</keyword>
<dbReference type="Proteomes" id="UP000594118">
    <property type="component" value="Chromosome"/>
</dbReference>
<sequence>MAFPSGHTRFRRLLPNHSPEPKSKCYIDMTLRLDSFSGDRAPSPCTSREDIMQRFSGAARRRFITFAASAFGAVALGATSLAVMPGAARAADDWPQDPITIVVPFKAGGSADRMARTLAEPMGAELGVPVVVENRPGGAGGLGATYVSRQDPDGNTLLLMQATPYLANAILVGGAPVKWEDFAFLNAQWNDYAIVAVHKDSPYQTFADLVEAMKEPGKVSSGIIYANGGHLQTLVAMEALGIPDANVRFVTYDGGAPLRTALAGNQVDFEVLAANGADAVMDSLRVLAVVNDTNPDNMDAPLLNDALTALGAEPTAIIGGNITGLLVPAAFETDYPERYSKLVAAYKTVVESAEYKDIAAQSGLGSDWVGPEASQKLIDDAYQALSKLSDVVN</sequence>